<feature type="compositionally biased region" description="Polar residues" evidence="1">
    <location>
        <begin position="12"/>
        <end position="31"/>
    </location>
</feature>
<dbReference type="OrthoDB" id="3902029at2759"/>
<feature type="compositionally biased region" description="Pro residues" evidence="1">
    <location>
        <begin position="1"/>
        <end position="11"/>
    </location>
</feature>
<name>A0A3M7CXL7_HORWE</name>
<dbReference type="AlphaFoldDB" id="A0A3M7CXL7"/>
<feature type="compositionally biased region" description="Gly residues" evidence="1">
    <location>
        <begin position="153"/>
        <end position="162"/>
    </location>
</feature>
<evidence type="ECO:0000313" key="2">
    <source>
        <dbReference type="EMBL" id="RMY56855.1"/>
    </source>
</evidence>
<proteinExistence type="predicted"/>
<feature type="region of interest" description="Disordered" evidence="1">
    <location>
        <begin position="1"/>
        <end position="31"/>
    </location>
</feature>
<comment type="caution">
    <text evidence="2">The sequence shown here is derived from an EMBL/GenBank/DDBJ whole genome shotgun (WGS) entry which is preliminary data.</text>
</comment>
<dbReference type="VEuPathDB" id="FungiDB:BTJ68_11213"/>
<reference evidence="2 3" key="1">
    <citation type="journal article" date="2018" name="BMC Genomics">
        <title>Genomic evidence for intraspecific hybridization in a clonal and extremely halotolerant yeast.</title>
        <authorList>
            <person name="Gostincar C."/>
            <person name="Stajich J.E."/>
            <person name="Zupancic J."/>
            <person name="Zalar P."/>
            <person name="Gunde-Cimerman N."/>
        </authorList>
    </citation>
    <scope>NUCLEOTIDE SEQUENCE [LARGE SCALE GENOMIC DNA]</scope>
    <source>
        <strain evidence="2 3">EXF-151</strain>
    </source>
</reference>
<dbReference type="Proteomes" id="UP000270230">
    <property type="component" value="Unassembled WGS sequence"/>
</dbReference>
<gene>
    <name evidence="2" type="ORF">D0865_03419</name>
</gene>
<dbReference type="EMBL" id="QWIN01000189">
    <property type="protein sequence ID" value="RMY56855.1"/>
    <property type="molecule type" value="Genomic_DNA"/>
</dbReference>
<feature type="region of interest" description="Disordered" evidence="1">
    <location>
        <begin position="153"/>
        <end position="173"/>
    </location>
</feature>
<sequence>MARTSPTPPKQDNPQTQSPLVMEQKQVQAKPTSDFARAMRKLPLERLNFTLKNQDPGPKDEWWLEDAPATLQDLISTSIPDTSPSPLYCGPPIGFAAYLVLHTDPLTQRQSTSTFGTLKAPRPVLRVACQAEKCMTCRPGVVGRDLRRRTVGKGEGVAGMDGDGMQEEREEEGWRGFVDEVGKVGEREDEGKAVREAV</sequence>
<organism evidence="2 3">
    <name type="scientific">Hortaea werneckii</name>
    <name type="common">Black yeast</name>
    <name type="synonym">Cladosporium werneckii</name>
    <dbReference type="NCBI Taxonomy" id="91943"/>
    <lineage>
        <taxon>Eukaryota</taxon>
        <taxon>Fungi</taxon>
        <taxon>Dikarya</taxon>
        <taxon>Ascomycota</taxon>
        <taxon>Pezizomycotina</taxon>
        <taxon>Dothideomycetes</taxon>
        <taxon>Dothideomycetidae</taxon>
        <taxon>Mycosphaerellales</taxon>
        <taxon>Teratosphaeriaceae</taxon>
        <taxon>Hortaea</taxon>
    </lineage>
</organism>
<accession>A0A3M7CXL7</accession>
<evidence type="ECO:0000313" key="3">
    <source>
        <dbReference type="Proteomes" id="UP000270230"/>
    </source>
</evidence>
<evidence type="ECO:0000256" key="1">
    <source>
        <dbReference type="SAM" id="MobiDB-lite"/>
    </source>
</evidence>
<protein>
    <submittedName>
        <fullName evidence="2">Uncharacterized protein</fullName>
    </submittedName>
</protein>